<accession>A0A0E1EP63</accession>
<name>A0A0E1EP63_STRAG</name>
<gene>
    <name evidence="2" type="primary">asp3</name>
    <name evidence="1" type="ORF">AX245_07780</name>
    <name evidence="2" type="ORF">C4618_01740</name>
</gene>
<evidence type="ECO:0000313" key="3">
    <source>
        <dbReference type="Proteomes" id="UP000093122"/>
    </source>
</evidence>
<dbReference type="OMA" id="KPFGHVW"/>
<dbReference type="KEGG" id="sage:EN72_08020"/>
<dbReference type="NCBIfam" id="TIGR03711">
    <property type="entry name" value="acc_sec_asp3"/>
    <property type="match status" value="1"/>
</dbReference>
<dbReference type="Pfam" id="PF15432">
    <property type="entry name" value="Sec-ASP3"/>
    <property type="match status" value="1"/>
</dbReference>
<evidence type="ECO:0000313" key="1">
    <source>
        <dbReference type="EMBL" id="OCM71976.1"/>
    </source>
</evidence>
<protein>
    <submittedName>
        <fullName evidence="2">Accessory Sec system protein Asp3</fullName>
    </submittedName>
</protein>
<dbReference type="InterPro" id="IPR022259">
    <property type="entry name" value="Acessory_Sec_prot_Asp3"/>
</dbReference>
<dbReference type="Proteomes" id="UP000093122">
    <property type="component" value="Unassembled WGS sequence"/>
</dbReference>
<reference evidence="1 3" key="1">
    <citation type="journal article" date="2016" name="Sci. Rep.">
        <title>Serotype IV Streptococcus agalactiae ST-452 has arisen from large genomic recombination events between CC23 and the hypervirulent CC17 lineages.</title>
        <authorList>
            <person name="Campisi E."/>
            <person name="Rinaudo C.D."/>
            <person name="Donati C."/>
            <person name="Barucco M."/>
            <person name="Torricelli G."/>
            <person name="Edwards M.S."/>
            <person name="Baker C.J."/>
            <person name="Margarit I."/>
            <person name="Rosini R."/>
        </authorList>
    </citation>
    <scope>NUCLEOTIDE SEQUENCE [LARGE SCALE GENOMIC DNA]</scope>
    <source>
        <strain evidence="1 3">CZ-PW-140</strain>
    </source>
</reference>
<proteinExistence type="predicted"/>
<dbReference type="RefSeq" id="WP_000104398.1">
    <property type="nucleotide sequence ID" value="NZ_BCNI01000025.1"/>
</dbReference>
<dbReference type="EMBL" id="MAWT01000011">
    <property type="protein sequence ID" value="OCM71976.1"/>
    <property type="molecule type" value="Genomic_DNA"/>
</dbReference>
<reference evidence="2 4" key="2">
    <citation type="journal article" date="2018" name="Emerg. Microbes Infect.">
        <title>Phenotypic and molecular analysis of nontypeable Group B streptococci: identification of cps2a and hybrid cps2a/cps5 Group B streptococcal capsule gene clusters.</title>
        <authorList>
            <person name="Alhhazmi A."/>
            <person name="Tyrrell G.J."/>
        </authorList>
    </citation>
    <scope>NUCLEOTIDE SEQUENCE [LARGE SCALE GENOMIC DNA]</scope>
    <source>
        <strain evidence="2 4">PLGBS17</strain>
    </source>
</reference>
<comment type="caution">
    <text evidence="2">The sequence shown here is derived from an EMBL/GenBank/DDBJ whole genome shotgun (WGS) entry which is preliminary data.</text>
</comment>
<organism evidence="2 4">
    <name type="scientific">Streptococcus agalactiae</name>
    <dbReference type="NCBI Taxonomy" id="1311"/>
    <lineage>
        <taxon>Bacteria</taxon>
        <taxon>Bacillati</taxon>
        <taxon>Bacillota</taxon>
        <taxon>Bacilli</taxon>
        <taxon>Lactobacillales</taxon>
        <taxon>Streptococcaceae</taxon>
        <taxon>Streptococcus</taxon>
    </lineage>
</organism>
<dbReference type="AlphaFoldDB" id="A0A0E1EP63"/>
<dbReference type="GO" id="GO:0015031">
    <property type="term" value="P:protein transport"/>
    <property type="evidence" value="ECO:0007669"/>
    <property type="project" value="InterPro"/>
</dbReference>
<dbReference type="Proteomes" id="UP000256718">
    <property type="component" value="Unassembled WGS sequence"/>
</dbReference>
<evidence type="ECO:0000313" key="2">
    <source>
        <dbReference type="EMBL" id="RDY91152.1"/>
    </source>
</evidence>
<dbReference type="EMBL" id="QHGZ01000051">
    <property type="protein sequence ID" value="RDY91152.1"/>
    <property type="molecule type" value="Genomic_DNA"/>
</dbReference>
<sequence>MSTISYIYWDDFSRFSYNFGTKLQFLGKSVCFENPLAPSSTNLYTWSSQTNYQSKRISPNLPLLRKGTRYSLSLNAELDLVGSLFVRIEFYNRFNESIGFELLKKDSIIFIYPKEAYTYTISLINAGCSDFTFHYLKLEEVTDSVIQEKNLSTEFTIEEHQDVFNLLLVEKKDSVYINKIESISQLQQKVELVSNPSLNSDSLILPELEKGLEDALKVFPNIKINVIAYGTQGNFAALYYAKKFPRITAYINDCFAPFGILLKSLPHLTAKQQIFLREVWDTRETSPNVKHYGLVSENSSLNLVSMILSGNEHLPYLTLLKKQDDNYDSL</sequence>
<evidence type="ECO:0000313" key="4">
    <source>
        <dbReference type="Proteomes" id="UP000256718"/>
    </source>
</evidence>